<dbReference type="Pfam" id="PF01636">
    <property type="entry name" value="APH"/>
    <property type="match status" value="1"/>
</dbReference>
<dbReference type="PANTHER" id="PTHR21310:SF15">
    <property type="entry name" value="AMINOGLYCOSIDE PHOSPHOTRANSFERASE DOMAIN-CONTAINING PROTEIN"/>
    <property type="match status" value="1"/>
</dbReference>
<accession>A0A7W7CEL7</accession>
<dbReference type="InterPro" id="IPR002575">
    <property type="entry name" value="Aminoglycoside_PTrfase"/>
</dbReference>
<dbReference type="RefSeq" id="WP_185005474.1">
    <property type="nucleotide sequence ID" value="NZ_BAAAUI010000001.1"/>
</dbReference>
<dbReference type="PANTHER" id="PTHR21310">
    <property type="entry name" value="AMINOGLYCOSIDE PHOSPHOTRANSFERASE-RELATED-RELATED"/>
    <property type="match status" value="1"/>
</dbReference>
<sequence>MTVDPRVLALIAARHGRSLGEVEPLPPGAANHCYRLGPDLVLRIPRADPAELRKEAAVIPVARAAGVRTPEVRSYDPDLPYLVLEHVPGAELAAPDPVVLTELGRQLARLHRLTPATAIPGVPTDTESDPRPLVDHLATTGLLDRTSAAWLTDWLNHLAPYRPASNPVLVHGDVHPQNLLTHNGSLTLIDWGDAAWADPATDFVKLPLDHLHPVLTGYLPTPADREAWTARILWHNLSWTLGRLRNPRPRPDERHWSAPPYARLLDLLRFLAQDPPEPWRSLLPNSRAGKH</sequence>
<dbReference type="SUPFAM" id="SSF56112">
    <property type="entry name" value="Protein kinase-like (PK-like)"/>
    <property type="match status" value="1"/>
</dbReference>
<dbReference type="AlphaFoldDB" id="A0A7W7CEL7"/>
<dbReference type="InterPro" id="IPR051678">
    <property type="entry name" value="AGP_Transferase"/>
</dbReference>
<feature type="domain" description="Aminoglycoside phosphotransferase" evidence="1">
    <location>
        <begin position="22"/>
        <end position="206"/>
    </location>
</feature>
<gene>
    <name evidence="2" type="ORF">HNR67_005883</name>
</gene>
<dbReference type="GO" id="GO:0016301">
    <property type="term" value="F:kinase activity"/>
    <property type="evidence" value="ECO:0007669"/>
    <property type="project" value="UniProtKB-KW"/>
</dbReference>
<dbReference type="Proteomes" id="UP000533598">
    <property type="component" value="Unassembled WGS sequence"/>
</dbReference>
<comment type="caution">
    <text evidence="2">The sequence shown here is derived from an EMBL/GenBank/DDBJ whole genome shotgun (WGS) entry which is preliminary data.</text>
</comment>
<evidence type="ECO:0000313" key="2">
    <source>
        <dbReference type="EMBL" id="MBB4679765.1"/>
    </source>
</evidence>
<evidence type="ECO:0000313" key="3">
    <source>
        <dbReference type="Proteomes" id="UP000533598"/>
    </source>
</evidence>
<protein>
    <submittedName>
        <fullName evidence="2">Aminoglycoside phosphotransferase (APT) family kinase protein</fullName>
    </submittedName>
</protein>
<keyword evidence="2" id="KW-0808">Transferase</keyword>
<dbReference type="Gene3D" id="3.90.1200.10">
    <property type="match status" value="1"/>
</dbReference>
<reference evidence="2 3" key="1">
    <citation type="submission" date="2020-08" db="EMBL/GenBank/DDBJ databases">
        <title>Sequencing the genomes of 1000 actinobacteria strains.</title>
        <authorList>
            <person name="Klenk H.-P."/>
        </authorList>
    </citation>
    <scope>NUCLEOTIDE SEQUENCE [LARGE SCALE GENOMIC DNA]</scope>
    <source>
        <strain evidence="2 3">DSM 44230</strain>
    </source>
</reference>
<name>A0A7W7CEL7_9PSEU</name>
<keyword evidence="2" id="KW-0418">Kinase</keyword>
<organism evidence="2 3">
    <name type="scientific">Crossiella cryophila</name>
    <dbReference type="NCBI Taxonomy" id="43355"/>
    <lineage>
        <taxon>Bacteria</taxon>
        <taxon>Bacillati</taxon>
        <taxon>Actinomycetota</taxon>
        <taxon>Actinomycetes</taxon>
        <taxon>Pseudonocardiales</taxon>
        <taxon>Pseudonocardiaceae</taxon>
        <taxon>Crossiella</taxon>
    </lineage>
</organism>
<proteinExistence type="predicted"/>
<dbReference type="InterPro" id="IPR011009">
    <property type="entry name" value="Kinase-like_dom_sf"/>
</dbReference>
<dbReference type="EMBL" id="JACHMH010000001">
    <property type="protein sequence ID" value="MBB4679765.1"/>
    <property type="molecule type" value="Genomic_DNA"/>
</dbReference>
<keyword evidence="3" id="KW-1185">Reference proteome</keyword>
<evidence type="ECO:0000259" key="1">
    <source>
        <dbReference type="Pfam" id="PF01636"/>
    </source>
</evidence>